<feature type="region of interest" description="Disordered" evidence="1">
    <location>
        <begin position="287"/>
        <end position="388"/>
    </location>
</feature>
<dbReference type="SUPFAM" id="SSF49373">
    <property type="entry name" value="Invasin/intimin cell-adhesion fragments"/>
    <property type="match status" value="3"/>
</dbReference>
<feature type="compositionally biased region" description="Low complexity" evidence="1">
    <location>
        <begin position="287"/>
        <end position="332"/>
    </location>
</feature>
<feature type="domain" description="BIG2" evidence="3">
    <location>
        <begin position="23"/>
        <end position="109"/>
    </location>
</feature>
<dbReference type="RefSeq" id="WP_058965506.1">
    <property type="nucleotide sequence ID" value="NZ_CABKVM010000018.1"/>
</dbReference>
<evidence type="ECO:0000313" key="5">
    <source>
        <dbReference type="Proteomes" id="UP000295184"/>
    </source>
</evidence>
<dbReference type="Proteomes" id="UP000295184">
    <property type="component" value="Unassembled WGS sequence"/>
</dbReference>
<evidence type="ECO:0000256" key="2">
    <source>
        <dbReference type="SAM" id="SignalP"/>
    </source>
</evidence>
<evidence type="ECO:0000313" key="4">
    <source>
        <dbReference type="EMBL" id="TCL56344.1"/>
    </source>
</evidence>
<dbReference type="STRING" id="1650663.GCA_001486665_02521"/>
<feature type="signal peptide" evidence="2">
    <location>
        <begin position="1"/>
        <end position="26"/>
    </location>
</feature>
<dbReference type="Gene3D" id="2.60.40.1080">
    <property type="match status" value="3"/>
</dbReference>
<reference evidence="4 5" key="1">
    <citation type="submission" date="2019-03" db="EMBL/GenBank/DDBJ databases">
        <title>Genomic Encyclopedia of Type Strains, Phase IV (KMG-IV): sequencing the most valuable type-strain genomes for metagenomic binning, comparative biology and taxonomic classification.</title>
        <authorList>
            <person name="Goeker M."/>
        </authorList>
    </citation>
    <scope>NUCLEOTIDE SEQUENCE [LARGE SCALE GENOMIC DNA]</scope>
    <source>
        <strain evidence="4 5">DSM 100451</strain>
    </source>
</reference>
<dbReference type="SMART" id="SM00635">
    <property type="entry name" value="BID_2"/>
    <property type="match status" value="3"/>
</dbReference>
<feature type="domain" description="BIG2" evidence="3">
    <location>
        <begin position="200"/>
        <end position="279"/>
    </location>
</feature>
<keyword evidence="2" id="KW-0732">Signal</keyword>
<name>A0A4R1QXE9_9FIRM</name>
<dbReference type="PROSITE" id="PS51257">
    <property type="entry name" value="PROKAR_LIPOPROTEIN"/>
    <property type="match status" value="1"/>
</dbReference>
<feature type="domain" description="BIG2" evidence="3">
    <location>
        <begin position="115"/>
        <end position="196"/>
    </location>
</feature>
<dbReference type="InterPro" id="IPR008964">
    <property type="entry name" value="Invasin/intimin_cell_adhesion"/>
</dbReference>
<dbReference type="EMBL" id="SLUM01000013">
    <property type="protein sequence ID" value="TCL56344.1"/>
    <property type="molecule type" value="Genomic_DNA"/>
</dbReference>
<protein>
    <submittedName>
        <fullName evidence="4">Ig-like protein group 2</fullName>
    </submittedName>
</protein>
<accession>A0A4R1QXE9</accession>
<feature type="chain" id="PRO_5020731443" evidence="2">
    <location>
        <begin position="27"/>
        <end position="388"/>
    </location>
</feature>
<evidence type="ECO:0000256" key="1">
    <source>
        <dbReference type="SAM" id="MobiDB-lite"/>
    </source>
</evidence>
<dbReference type="AlphaFoldDB" id="A0A4R1QXE9"/>
<evidence type="ECO:0000259" key="3">
    <source>
        <dbReference type="SMART" id="SM00635"/>
    </source>
</evidence>
<sequence>MKRILIVSAAMAAVMMLTGCSTTVTGIDVPESMTVEVGQPVDLAVNYTYKNENANDEKKAAAQSEAGVKLTSDSPAVTVAEDGTLTAAQGGEAIITVTSADGTLSDTCKVTVTVPLTGIALNQETLSLAINGTESAKLTAAPVPAESTEPVDGVSYTSSNEAVATVAEDGTVTAVADGEAEITATLGEYTASCKVTVTTAPDGIKFGKASGSLTVGGSTTLKLYTTPSEAAAPDMSQVAFTSSDEDVATVDGEGKVTAKKAGKATITATYNGLTAEYTLTVNNKAAAPAGGSTTASGSAATGHSTSPVTGGSSSGSTDSAPSTGGSSGSTTPAPEQPAPDNGGSSGNDLPIINPGDEWDGSNAIIGGGGVFDSPDENATPDQPLPDDF</sequence>
<organism evidence="4 5">
    <name type="scientific">Allofournierella massiliensis</name>
    <dbReference type="NCBI Taxonomy" id="1650663"/>
    <lineage>
        <taxon>Bacteria</taxon>
        <taxon>Bacillati</taxon>
        <taxon>Bacillota</taxon>
        <taxon>Clostridia</taxon>
        <taxon>Eubacteriales</taxon>
        <taxon>Oscillospiraceae</taxon>
        <taxon>Allofournierella</taxon>
    </lineage>
</organism>
<dbReference type="Pfam" id="PF02368">
    <property type="entry name" value="Big_2"/>
    <property type="match status" value="2"/>
</dbReference>
<dbReference type="InterPro" id="IPR003343">
    <property type="entry name" value="Big_2"/>
</dbReference>
<dbReference type="OrthoDB" id="1814103at2"/>
<comment type="caution">
    <text evidence="4">The sequence shown here is derived from an EMBL/GenBank/DDBJ whole genome shotgun (WGS) entry which is preliminary data.</text>
</comment>
<gene>
    <name evidence="4" type="ORF">EDD77_1132</name>
</gene>
<proteinExistence type="predicted"/>